<accession>A0ABS7KZK1</accession>
<dbReference type="Proteomes" id="UP001299068">
    <property type="component" value="Unassembled WGS sequence"/>
</dbReference>
<dbReference type="EMBL" id="JAIKTU010000008">
    <property type="protein sequence ID" value="MBY0756022.1"/>
    <property type="molecule type" value="Genomic_DNA"/>
</dbReference>
<proteinExistence type="predicted"/>
<evidence type="ECO:0000313" key="2">
    <source>
        <dbReference type="Proteomes" id="UP001299068"/>
    </source>
</evidence>
<dbReference type="RefSeq" id="WP_221861332.1">
    <property type="nucleotide sequence ID" value="NZ_JAIKTU010000008.1"/>
</dbReference>
<sequence length="48" mass="5725">MDVSAKAKKWTEVQGVIISLFEDNLELKTPEINKRKWIKCLVIYRLYL</sequence>
<reference evidence="1 2" key="1">
    <citation type="journal article" date="2021" name="Cell Host Microbe">
        <title>in vivo commensal control of Clostridioides difficile virulence.</title>
        <authorList>
            <person name="Girinathan B.P."/>
            <person name="Dibenedetto N."/>
            <person name="Worley J.N."/>
            <person name="Peltier J."/>
            <person name="Arrieta-Ortiz M.L."/>
            <person name="Rupa Christinal Immanuel S."/>
            <person name="Lavin R."/>
            <person name="Delaney M.L."/>
            <person name="Cummins C."/>
            <person name="Hoffmann M."/>
            <person name="Luo Y."/>
            <person name="Gonzalez-Escalona N."/>
            <person name="Allard M."/>
            <person name="Onderdonk A.B."/>
            <person name="Gerber G.K."/>
            <person name="Sonenshein A.L."/>
            <person name="Baliga N."/>
            <person name="Dupuy B."/>
            <person name="Bry L."/>
        </authorList>
    </citation>
    <scope>NUCLEOTIDE SEQUENCE [LARGE SCALE GENOMIC DNA]</scope>
    <source>
        <strain evidence="1 2">DSM 599</strain>
    </source>
</reference>
<comment type="caution">
    <text evidence="1">The sequence shown here is derived from an EMBL/GenBank/DDBJ whole genome shotgun (WGS) entry which is preliminary data.</text>
</comment>
<protein>
    <submittedName>
        <fullName evidence="1">Uncharacterized protein</fullName>
    </submittedName>
</protein>
<gene>
    <name evidence="1" type="ORF">K5V21_11245</name>
</gene>
<organism evidence="1 2">
    <name type="scientific">Clostridium sardiniense</name>
    <name type="common">Clostridium absonum</name>
    <dbReference type="NCBI Taxonomy" id="29369"/>
    <lineage>
        <taxon>Bacteria</taxon>
        <taxon>Bacillati</taxon>
        <taxon>Bacillota</taxon>
        <taxon>Clostridia</taxon>
        <taxon>Eubacteriales</taxon>
        <taxon>Clostridiaceae</taxon>
        <taxon>Clostridium</taxon>
    </lineage>
</organism>
<keyword evidence="2" id="KW-1185">Reference proteome</keyword>
<name>A0ABS7KZK1_CLOSR</name>
<evidence type="ECO:0000313" key="1">
    <source>
        <dbReference type="EMBL" id="MBY0756022.1"/>
    </source>
</evidence>